<dbReference type="Pfam" id="PF06748">
    <property type="entry name" value="DUF1217"/>
    <property type="match status" value="1"/>
</dbReference>
<gene>
    <name evidence="1" type="ORF">GCM10010987_05080</name>
    <name evidence="2" type="ORF">XH86_08850</name>
</gene>
<keyword evidence="1" id="KW-0282">Flagellum</keyword>
<reference evidence="2 3" key="2">
    <citation type="submission" date="2018-06" db="EMBL/GenBank/DDBJ databases">
        <title>Comparative genomics of rhizobia nodulating Arachis hypogaea in China.</title>
        <authorList>
            <person name="Li Y."/>
        </authorList>
    </citation>
    <scope>NUCLEOTIDE SEQUENCE [LARGE SCALE GENOMIC DNA]</scope>
    <source>
        <strain evidence="2 3">CCBAU 51658</strain>
    </source>
</reference>
<dbReference type="Proteomes" id="UP000593880">
    <property type="component" value="Chromosome"/>
</dbReference>
<dbReference type="Gene3D" id="1.10.3700.10">
    <property type="entry name" value="AGR C 984p-like"/>
    <property type="match status" value="1"/>
</dbReference>
<sequence>MLSTIADYTRITSNMGKSMTQVATEPDVSRETDYFLSHIGKVKTIDEFLGDYRLYSYAMKAYGLSDMTYAKAFMRKVLTEGVSNKDSFANKLSDSRYREFATAFNFAANGANATSTTAATTGTATQYVTQTMEQNAGDQNEGLRLALYFTRKASSIGNAYQILADKALTQVVQTALGWSPTVSSGDIDGQAKMITKSINLTDFKDPAKVTKFVQRFAAMWDATQAQSDTSTNPALVLITGASTASASMDTNTLTTLQNIKFNR</sequence>
<dbReference type="Proteomes" id="UP000625079">
    <property type="component" value="Unassembled WGS sequence"/>
</dbReference>
<keyword evidence="1" id="KW-0969">Cilium</keyword>
<reference evidence="1" key="3">
    <citation type="submission" date="2022-12" db="EMBL/GenBank/DDBJ databases">
        <authorList>
            <person name="Sun Q."/>
            <person name="Zhou Y."/>
        </authorList>
    </citation>
    <scope>NUCLEOTIDE SEQUENCE</scope>
    <source>
        <strain evidence="1">CGMCC 1.15034</strain>
    </source>
</reference>
<reference evidence="1" key="1">
    <citation type="journal article" date="2014" name="Int. J. Syst. Evol. Microbiol.">
        <title>Complete genome sequence of Corynebacterium casei LMG S-19264T (=DSM 44701T), isolated from a smear-ripened cheese.</title>
        <authorList>
            <consortium name="US DOE Joint Genome Institute (JGI-PGF)"/>
            <person name="Walter F."/>
            <person name="Albersmeier A."/>
            <person name="Kalinowski J."/>
            <person name="Ruckert C."/>
        </authorList>
    </citation>
    <scope>NUCLEOTIDE SEQUENCE</scope>
    <source>
        <strain evidence="1">CGMCC 1.15034</strain>
    </source>
</reference>
<name>A0A410VG22_9BRAD</name>
<proteinExistence type="predicted"/>
<keyword evidence="3" id="KW-1185">Reference proteome</keyword>
<dbReference type="InterPro" id="IPR023157">
    <property type="entry name" value="AGR-C-984p-like_sf"/>
</dbReference>
<keyword evidence="1" id="KW-0966">Cell projection</keyword>
<protein>
    <submittedName>
        <fullName evidence="1">Flagellar basal body rod protein FlgF</fullName>
    </submittedName>
    <submittedName>
        <fullName evidence="2">Flagellar biosynthesis protein FlgF</fullName>
    </submittedName>
</protein>
<dbReference type="EMBL" id="CP030057">
    <property type="protein sequence ID" value="QOZ63657.1"/>
    <property type="molecule type" value="Genomic_DNA"/>
</dbReference>
<dbReference type="RefSeq" id="WP_128964451.1">
    <property type="nucleotide sequence ID" value="NZ_BMHC01000001.1"/>
</dbReference>
<accession>A0A410VG22</accession>
<dbReference type="OrthoDB" id="7824597at2"/>
<dbReference type="EMBL" id="BMHC01000001">
    <property type="protein sequence ID" value="GGI19583.1"/>
    <property type="molecule type" value="Genomic_DNA"/>
</dbReference>
<evidence type="ECO:0000313" key="1">
    <source>
        <dbReference type="EMBL" id="GGI19583.1"/>
    </source>
</evidence>
<evidence type="ECO:0000313" key="4">
    <source>
        <dbReference type="Proteomes" id="UP000625079"/>
    </source>
</evidence>
<evidence type="ECO:0000313" key="2">
    <source>
        <dbReference type="EMBL" id="QOZ63657.1"/>
    </source>
</evidence>
<dbReference type="SUPFAM" id="SSF158837">
    <property type="entry name" value="AGR C 984p-like"/>
    <property type="match status" value="1"/>
</dbReference>
<evidence type="ECO:0000313" key="3">
    <source>
        <dbReference type="Proteomes" id="UP000593880"/>
    </source>
</evidence>
<dbReference type="InterPro" id="IPR010626">
    <property type="entry name" value="DUF1217"/>
</dbReference>
<dbReference type="AlphaFoldDB" id="A0A410VG22"/>
<organism evidence="1 4">
    <name type="scientific">Bradyrhizobium guangdongense</name>
    <dbReference type="NCBI Taxonomy" id="1325090"/>
    <lineage>
        <taxon>Bacteria</taxon>
        <taxon>Pseudomonadati</taxon>
        <taxon>Pseudomonadota</taxon>
        <taxon>Alphaproteobacteria</taxon>
        <taxon>Hyphomicrobiales</taxon>
        <taxon>Nitrobacteraceae</taxon>
        <taxon>Bradyrhizobium</taxon>
    </lineage>
</organism>